<evidence type="ECO:0000256" key="4">
    <source>
        <dbReference type="ARBA" id="ARBA00012179"/>
    </source>
</evidence>
<sequence length="711" mass="79641">MCSIEHKHSTKTLNTATQKEKSYGFSPLKSRDERVSRKVNVSSVVEEKIGEKYRKDVVSMRKGETGSGVSSLGYVEERVEIKSKVADKVVDEKLTKISKKSSRNSKLGNAMSNTNSVGSNAICQVGEGKTRKRRKKEKVENPESKLRAGLDMCSKRGDFLSAISLYDTAQKEGVKLGQYHYTVLLYLCSSAAVGVIRPAKSGSGTRTSDKLDLMNEVSSAMLNGNVQVRLGPSTSSHGYSIDSNSESHGLSSNKAQEINDSELEPVNDVIPFRNKTERLASNIYDKTSNTSNGFYTGIGQKDSDREREGSSNQEDHKIQISEDVKKYALVRGFEIYESLCLEKIPLNEATLTSVARMAMSMGNGDMALEMVNKMKEMGINPRLRSYGPALFTFCNSGDIERAFMVEEHMLENGVYPEEPELEALLRLSVEAGRGDKVYYLLQKLRNSIRKVSPSTADLIERWFRSKPASTVGERNWDQRLIMEAMENGGGGWHGQGWLGKGRWNSARTFIGTDGVCESCGDKLVTIDLDTTETENFAKSVASIASKRERKSSFQNFQKWLDYYGPFEAVVDAANVGLYSQRHFSTSKVNAIVNGIRQKLPTKKWPLIVLHNKRITGGRMDEPANKTLVEKWKNADALYATPTGSNDDWYWLYAAIKFKCLLVTNDEMRDHIFQLLGNDFFPRWKERHQVHFSFSDSGPEFIMPPPCSVVIQ</sequence>
<evidence type="ECO:0000256" key="1">
    <source>
        <dbReference type="ARBA" id="ARBA00000928"/>
    </source>
</evidence>
<keyword evidence="8" id="KW-0677">Repeat</keyword>
<keyword evidence="11" id="KW-0460">Magnesium</keyword>
<evidence type="ECO:0000256" key="9">
    <source>
        <dbReference type="ARBA" id="ARBA00022801"/>
    </source>
</evidence>
<comment type="catalytic activity">
    <reaction evidence="1">
        <text>Endonucleolytic cleavage of RNA, removing 5'-extranucleotides from tRNA precursor.</text>
        <dbReference type="EC" id="3.1.26.5"/>
    </reaction>
</comment>
<dbReference type="GO" id="GO:0004526">
    <property type="term" value="F:ribonuclease P activity"/>
    <property type="evidence" value="ECO:0007669"/>
    <property type="project" value="UniProtKB-EC"/>
</dbReference>
<dbReference type="AlphaFoldDB" id="A0A7J6W0U1"/>
<dbReference type="InterPro" id="IPR002885">
    <property type="entry name" value="PPR_rpt"/>
</dbReference>
<dbReference type="PANTHER" id="PTHR13547">
    <property type="match status" value="1"/>
</dbReference>
<dbReference type="Gene3D" id="1.25.40.10">
    <property type="entry name" value="Tetratricopeptide repeat domain"/>
    <property type="match status" value="1"/>
</dbReference>
<dbReference type="PANTHER" id="PTHR13547:SF7">
    <property type="entry name" value="RIBONUCLEASE P"/>
    <property type="match status" value="1"/>
</dbReference>
<dbReference type="FunFam" id="1.25.40.10:FF:003531">
    <property type="entry name" value="Uncharacterized protein"/>
    <property type="match status" value="1"/>
</dbReference>
<gene>
    <name evidence="17" type="ORF">FRX31_020191</name>
</gene>
<dbReference type="FunFam" id="3.40.50.11980:FF:000002">
    <property type="entry name" value="Proteinaceous RNase P 2"/>
    <property type="match status" value="1"/>
</dbReference>
<comment type="similarity">
    <text evidence="3">Belongs to the PPR family. P subfamily.</text>
</comment>
<evidence type="ECO:0000256" key="6">
    <source>
        <dbReference type="ARBA" id="ARBA00022722"/>
    </source>
</evidence>
<feature type="non-terminal residue" evidence="17">
    <location>
        <position position="1"/>
    </location>
</feature>
<keyword evidence="9" id="KW-0378">Hydrolase</keyword>
<keyword evidence="12" id="KW-0464">Manganese</keyword>
<feature type="domain" description="PRORP" evidence="15">
    <location>
        <begin position="510"/>
        <end position="711"/>
    </location>
</feature>
<evidence type="ECO:0000313" key="17">
    <source>
        <dbReference type="EMBL" id="KAF5190222.1"/>
    </source>
</evidence>
<dbReference type="InterPro" id="IPR033443">
    <property type="entry name" value="PROP1-like_PPR_dom"/>
</dbReference>
<keyword evidence="5" id="KW-0819">tRNA processing</keyword>
<feature type="region of interest" description="Disordered" evidence="14">
    <location>
        <begin position="229"/>
        <end position="254"/>
    </location>
</feature>
<evidence type="ECO:0000256" key="3">
    <source>
        <dbReference type="ARBA" id="ARBA00007626"/>
    </source>
</evidence>
<dbReference type="Pfam" id="PF17177">
    <property type="entry name" value="PPR_long"/>
    <property type="match status" value="2"/>
</dbReference>
<dbReference type="Gene3D" id="3.40.50.11980">
    <property type="match status" value="1"/>
</dbReference>
<dbReference type="GO" id="GO:0001682">
    <property type="term" value="P:tRNA 5'-leader removal"/>
    <property type="evidence" value="ECO:0007669"/>
    <property type="project" value="UniProtKB-ARBA"/>
</dbReference>
<evidence type="ECO:0000313" key="18">
    <source>
        <dbReference type="Proteomes" id="UP000554482"/>
    </source>
</evidence>
<name>A0A7J6W0U1_THATH</name>
<feature type="domain" description="PROP1-like PPR" evidence="16">
    <location>
        <begin position="324"/>
        <end position="469"/>
    </location>
</feature>
<evidence type="ECO:0000256" key="7">
    <source>
        <dbReference type="ARBA" id="ARBA00022723"/>
    </source>
</evidence>
<evidence type="ECO:0000256" key="14">
    <source>
        <dbReference type="SAM" id="MobiDB-lite"/>
    </source>
</evidence>
<feature type="repeat" description="PPR" evidence="13">
    <location>
        <begin position="347"/>
        <end position="381"/>
    </location>
</feature>
<organism evidence="17 18">
    <name type="scientific">Thalictrum thalictroides</name>
    <name type="common">Rue-anemone</name>
    <name type="synonym">Anemone thalictroides</name>
    <dbReference type="NCBI Taxonomy" id="46969"/>
    <lineage>
        <taxon>Eukaryota</taxon>
        <taxon>Viridiplantae</taxon>
        <taxon>Streptophyta</taxon>
        <taxon>Embryophyta</taxon>
        <taxon>Tracheophyta</taxon>
        <taxon>Spermatophyta</taxon>
        <taxon>Magnoliopsida</taxon>
        <taxon>Ranunculales</taxon>
        <taxon>Ranunculaceae</taxon>
        <taxon>Thalictroideae</taxon>
        <taxon>Thalictrum</taxon>
    </lineage>
</organism>
<feature type="region of interest" description="Disordered" evidence="14">
    <location>
        <begin position="294"/>
        <end position="316"/>
    </location>
</feature>
<accession>A0A7J6W0U1</accession>
<keyword evidence="6" id="KW-0540">Nuclease</keyword>
<keyword evidence="10" id="KW-0862">Zinc</keyword>
<evidence type="ECO:0000256" key="8">
    <source>
        <dbReference type="ARBA" id="ARBA00022737"/>
    </source>
</evidence>
<dbReference type="GO" id="GO:0046872">
    <property type="term" value="F:metal ion binding"/>
    <property type="evidence" value="ECO:0007669"/>
    <property type="project" value="UniProtKB-KW"/>
</dbReference>
<evidence type="ECO:0000256" key="13">
    <source>
        <dbReference type="PROSITE-ProRule" id="PRU00708"/>
    </source>
</evidence>
<comment type="caution">
    <text evidence="17">The sequence shown here is derived from an EMBL/GenBank/DDBJ whole genome shotgun (WGS) entry which is preliminary data.</text>
</comment>
<evidence type="ECO:0000256" key="11">
    <source>
        <dbReference type="ARBA" id="ARBA00022842"/>
    </source>
</evidence>
<dbReference type="EMBL" id="JABWDY010024459">
    <property type="protein sequence ID" value="KAF5190222.1"/>
    <property type="molecule type" value="Genomic_DNA"/>
</dbReference>
<dbReference type="InterPro" id="IPR011990">
    <property type="entry name" value="TPR-like_helical_dom_sf"/>
</dbReference>
<dbReference type="InterPro" id="IPR031595">
    <property type="entry name" value="PRORP_C"/>
</dbReference>
<feature type="compositionally biased region" description="Basic and acidic residues" evidence="14">
    <location>
        <begin position="301"/>
        <end position="316"/>
    </location>
</feature>
<comment type="cofactor">
    <cofactor evidence="2">
        <name>Mg(2+)</name>
        <dbReference type="ChEBI" id="CHEBI:18420"/>
    </cofactor>
</comment>
<evidence type="ECO:0000256" key="12">
    <source>
        <dbReference type="ARBA" id="ARBA00023211"/>
    </source>
</evidence>
<feature type="domain" description="PROP1-like PPR" evidence="16">
    <location>
        <begin position="134"/>
        <end position="195"/>
    </location>
</feature>
<evidence type="ECO:0000256" key="2">
    <source>
        <dbReference type="ARBA" id="ARBA00001946"/>
    </source>
</evidence>
<dbReference type="OrthoDB" id="46913at2759"/>
<feature type="region of interest" description="Disordered" evidence="14">
    <location>
        <begin position="1"/>
        <end position="40"/>
    </location>
</feature>
<dbReference type="EC" id="3.1.26.5" evidence="4"/>
<dbReference type="PROSITE" id="PS51375">
    <property type="entry name" value="PPR"/>
    <property type="match status" value="1"/>
</dbReference>
<proteinExistence type="inferred from homology"/>
<keyword evidence="7" id="KW-0479">Metal-binding</keyword>
<evidence type="ECO:0000259" key="15">
    <source>
        <dbReference type="Pfam" id="PF16953"/>
    </source>
</evidence>
<keyword evidence="18" id="KW-1185">Reference proteome</keyword>
<evidence type="ECO:0000256" key="5">
    <source>
        <dbReference type="ARBA" id="ARBA00022694"/>
    </source>
</evidence>
<dbReference type="Proteomes" id="UP000554482">
    <property type="component" value="Unassembled WGS sequence"/>
</dbReference>
<evidence type="ECO:0000259" key="16">
    <source>
        <dbReference type="Pfam" id="PF17177"/>
    </source>
</evidence>
<reference evidence="17 18" key="1">
    <citation type="submission" date="2020-06" db="EMBL/GenBank/DDBJ databases">
        <title>Transcriptomic and genomic resources for Thalictrum thalictroides and T. hernandezii: Facilitating candidate gene discovery in an emerging model plant lineage.</title>
        <authorList>
            <person name="Arias T."/>
            <person name="Riano-Pachon D.M."/>
            <person name="Di Stilio V.S."/>
        </authorList>
    </citation>
    <scope>NUCLEOTIDE SEQUENCE [LARGE SCALE GENOMIC DNA]</scope>
    <source>
        <strain evidence="18">cv. WT478/WT964</strain>
        <tissue evidence="17">Leaves</tissue>
    </source>
</reference>
<protein>
    <recommendedName>
        <fullName evidence="4">ribonuclease P</fullName>
        <ecNumber evidence="4">3.1.26.5</ecNumber>
    </recommendedName>
</protein>
<evidence type="ECO:0000256" key="10">
    <source>
        <dbReference type="ARBA" id="ARBA00022833"/>
    </source>
</evidence>
<dbReference type="Pfam" id="PF16953">
    <property type="entry name" value="PRORP"/>
    <property type="match status" value="1"/>
</dbReference>